<name>A0A8J8ME97_9FIRM</name>
<organism evidence="1 2">
    <name type="scientific">Vallitalea guaymasensis</name>
    <dbReference type="NCBI Taxonomy" id="1185412"/>
    <lineage>
        <taxon>Bacteria</taxon>
        <taxon>Bacillati</taxon>
        <taxon>Bacillota</taxon>
        <taxon>Clostridia</taxon>
        <taxon>Lachnospirales</taxon>
        <taxon>Vallitaleaceae</taxon>
        <taxon>Vallitalea</taxon>
    </lineage>
</organism>
<dbReference type="EMBL" id="CP058561">
    <property type="protein sequence ID" value="QUH31302.1"/>
    <property type="molecule type" value="Genomic_DNA"/>
</dbReference>
<evidence type="ECO:0000313" key="2">
    <source>
        <dbReference type="Proteomes" id="UP000677305"/>
    </source>
</evidence>
<gene>
    <name evidence="1" type="ORF">HYG85_21200</name>
</gene>
<reference evidence="1 2" key="1">
    <citation type="submission" date="2020-07" db="EMBL/GenBank/DDBJ databases">
        <title>Vallitalea guaymasensis genome.</title>
        <authorList>
            <person name="Postec A."/>
        </authorList>
    </citation>
    <scope>NUCLEOTIDE SEQUENCE [LARGE SCALE GENOMIC DNA]</scope>
    <source>
        <strain evidence="1 2">Ra1766G1</strain>
    </source>
</reference>
<dbReference type="Proteomes" id="UP000677305">
    <property type="component" value="Chromosome"/>
</dbReference>
<protein>
    <submittedName>
        <fullName evidence="1">Uncharacterized protein</fullName>
    </submittedName>
</protein>
<dbReference type="AlphaFoldDB" id="A0A8J8ME97"/>
<sequence length="103" mass="11495">MVINMVDNIFSDNLKKFLYKTVTIHTVGCNDNSVDFTGTLAAIHEDYVTLILTLGVIKKHDESPKNMINFNRTFNNSPPCLYKPGSIADIPISKIAAIIHYPV</sequence>
<proteinExistence type="predicted"/>
<keyword evidence="2" id="KW-1185">Reference proteome</keyword>
<accession>A0A8J8ME97</accession>
<dbReference type="RefSeq" id="WP_212691358.1">
    <property type="nucleotide sequence ID" value="NZ_CAJXUH010000005.1"/>
</dbReference>
<dbReference type="KEGG" id="vgu:HYG85_21200"/>
<evidence type="ECO:0000313" key="1">
    <source>
        <dbReference type="EMBL" id="QUH31302.1"/>
    </source>
</evidence>